<name>A0A1I1YNV0_9BACT</name>
<dbReference type="GO" id="GO:0000256">
    <property type="term" value="P:allantoin catabolic process"/>
    <property type="evidence" value="ECO:0007669"/>
    <property type="project" value="InterPro"/>
</dbReference>
<dbReference type="Gene3D" id="2.60.120.480">
    <property type="entry name" value="Ureidoglycolate hydrolase"/>
    <property type="match status" value="1"/>
</dbReference>
<dbReference type="SUPFAM" id="SSF51182">
    <property type="entry name" value="RmlC-like cupins"/>
    <property type="match status" value="1"/>
</dbReference>
<evidence type="ECO:0000313" key="6">
    <source>
        <dbReference type="Proteomes" id="UP000199400"/>
    </source>
</evidence>
<dbReference type="InterPro" id="IPR011051">
    <property type="entry name" value="RmlC_Cupin_sf"/>
</dbReference>
<gene>
    <name evidence="5" type="ORF">SAMN02745121_03428</name>
</gene>
<dbReference type="Pfam" id="PF04115">
    <property type="entry name" value="Ureidogly_lyase"/>
    <property type="match status" value="1"/>
</dbReference>
<dbReference type="AlphaFoldDB" id="A0A1I1YNV0"/>
<evidence type="ECO:0000256" key="1">
    <source>
        <dbReference type="ARBA" id="ARBA00011738"/>
    </source>
</evidence>
<dbReference type="InterPro" id="IPR024060">
    <property type="entry name" value="Ureidoglycolate_lyase_dom_sf"/>
</dbReference>
<dbReference type="Proteomes" id="UP000199400">
    <property type="component" value="Unassembled WGS sequence"/>
</dbReference>
<keyword evidence="3 5" id="KW-0456">Lyase</keyword>
<dbReference type="EMBL" id="FOMX01000010">
    <property type="protein sequence ID" value="SFE21284.1"/>
    <property type="molecule type" value="Genomic_DNA"/>
</dbReference>
<accession>A0A1I1YNV0</accession>
<dbReference type="RefSeq" id="WP_096328389.1">
    <property type="nucleotide sequence ID" value="NZ_FOMX01000010.1"/>
</dbReference>
<keyword evidence="2" id="KW-0659">Purine metabolism</keyword>
<comment type="catalytic activity">
    <reaction evidence="4">
        <text>(S)-ureidoglycolate = urea + glyoxylate</text>
        <dbReference type="Rhea" id="RHEA:11304"/>
        <dbReference type="ChEBI" id="CHEBI:16199"/>
        <dbReference type="ChEBI" id="CHEBI:36655"/>
        <dbReference type="ChEBI" id="CHEBI:57296"/>
        <dbReference type="EC" id="4.3.2.3"/>
    </reaction>
</comment>
<dbReference type="OrthoDB" id="9804602at2"/>
<comment type="subunit">
    <text evidence="1">Homodimer.</text>
</comment>
<dbReference type="GO" id="GO:0050385">
    <property type="term" value="F:ureidoglycolate lyase activity"/>
    <property type="evidence" value="ECO:0007669"/>
    <property type="project" value="UniProtKB-EC"/>
</dbReference>
<keyword evidence="6" id="KW-1185">Reference proteome</keyword>
<sequence length="189" mass="20871">MQAVRDIEVPVVPATREAVADYGLYIGNEVPQAGLGIPFYKGAVEEGHNFAFKCNGRCVIRSARIHRRPPEVTWLERHMNMTQLFVGLGDQPFAMVLGKPTHQRGMDTPDLDDVRCFVLPPGSGIMIHEGTWHDFPLAVEGPVTVLTANSEEVVEALAGMKEPAEMAHGDVFKIDIRKRLGAQLRAVLF</sequence>
<evidence type="ECO:0000256" key="3">
    <source>
        <dbReference type="ARBA" id="ARBA00023239"/>
    </source>
</evidence>
<organism evidence="5 6">
    <name type="scientific">Nannocystis exedens</name>
    <dbReference type="NCBI Taxonomy" id="54"/>
    <lineage>
        <taxon>Bacteria</taxon>
        <taxon>Pseudomonadati</taxon>
        <taxon>Myxococcota</taxon>
        <taxon>Polyangia</taxon>
        <taxon>Nannocystales</taxon>
        <taxon>Nannocystaceae</taxon>
        <taxon>Nannocystis</taxon>
    </lineage>
</organism>
<evidence type="ECO:0000256" key="2">
    <source>
        <dbReference type="ARBA" id="ARBA00022631"/>
    </source>
</evidence>
<dbReference type="GO" id="GO:0006144">
    <property type="term" value="P:purine nucleobase metabolic process"/>
    <property type="evidence" value="ECO:0007669"/>
    <property type="project" value="UniProtKB-KW"/>
</dbReference>
<dbReference type="InterPro" id="IPR007247">
    <property type="entry name" value="Ureidogly_lyase"/>
</dbReference>
<reference evidence="6" key="1">
    <citation type="submission" date="2016-10" db="EMBL/GenBank/DDBJ databases">
        <authorList>
            <person name="Varghese N."/>
            <person name="Submissions S."/>
        </authorList>
    </citation>
    <scope>NUCLEOTIDE SEQUENCE [LARGE SCALE GENOMIC DNA]</scope>
    <source>
        <strain evidence="6">ATCC 25963</strain>
    </source>
</reference>
<dbReference type="STRING" id="54.SAMN02745121_03428"/>
<proteinExistence type="predicted"/>
<evidence type="ECO:0000256" key="4">
    <source>
        <dbReference type="ARBA" id="ARBA00047684"/>
    </source>
</evidence>
<dbReference type="GO" id="GO:0004848">
    <property type="term" value="F:ureidoglycolate hydrolase activity"/>
    <property type="evidence" value="ECO:0007669"/>
    <property type="project" value="InterPro"/>
</dbReference>
<protein>
    <submittedName>
        <fullName evidence="5">Ureidoglycolate lyase</fullName>
    </submittedName>
</protein>
<evidence type="ECO:0000313" key="5">
    <source>
        <dbReference type="EMBL" id="SFE21284.1"/>
    </source>
</evidence>